<dbReference type="Gene3D" id="3.40.309.10">
    <property type="entry name" value="Aldehyde Dehydrogenase, Chain A, domain 2"/>
    <property type="match status" value="1"/>
</dbReference>
<dbReference type="Pfam" id="PF00171">
    <property type="entry name" value="Aldedh"/>
    <property type="match status" value="1"/>
</dbReference>
<dbReference type="CDD" id="cd07110">
    <property type="entry name" value="ALDH_F10_BADH"/>
    <property type="match status" value="1"/>
</dbReference>
<dbReference type="EMBL" id="JALJOT010000006">
    <property type="protein sequence ID" value="KAK9909572.1"/>
    <property type="molecule type" value="Genomic_DNA"/>
</dbReference>
<dbReference type="InterPro" id="IPR015590">
    <property type="entry name" value="Aldehyde_DH_dom"/>
</dbReference>
<feature type="domain" description="Aldehyde dehydrogenase" evidence="5">
    <location>
        <begin position="14"/>
        <end position="479"/>
    </location>
</feature>
<evidence type="ECO:0000259" key="5">
    <source>
        <dbReference type="Pfam" id="PF00171"/>
    </source>
</evidence>
<evidence type="ECO:0000313" key="7">
    <source>
        <dbReference type="Proteomes" id="UP001491310"/>
    </source>
</evidence>
<comment type="similarity">
    <text evidence="1">Belongs to the aldehyde dehydrogenase family.</text>
</comment>
<keyword evidence="3" id="KW-0520">NAD</keyword>
<dbReference type="Gene3D" id="3.40.605.10">
    <property type="entry name" value="Aldehyde Dehydrogenase, Chain A, domain 1"/>
    <property type="match status" value="1"/>
</dbReference>
<organism evidence="6 7">
    <name type="scientific">Coccomyxa subellipsoidea</name>
    <dbReference type="NCBI Taxonomy" id="248742"/>
    <lineage>
        <taxon>Eukaryota</taxon>
        <taxon>Viridiplantae</taxon>
        <taxon>Chlorophyta</taxon>
        <taxon>core chlorophytes</taxon>
        <taxon>Trebouxiophyceae</taxon>
        <taxon>Trebouxiophyceae incertae sedis</taxon>
        <taxon>Coccomyxaceae</taxon>
        <taxon>Coccomyxa</taxon>
    </lineage>
</organism>
<accession>A0ABR2YRN2</accession>
<evidence type="ECO:0000313" key="6">
    <source>
        <dbReference type="EMBL" id="KAK9909572.1"/>
    </source>
</evidence>
<gene>
    <name evidence="6" type="ORF">WJX75_004330</name>
</gene>
<dbReference type="InterPro" id="IPR016161">
    <property type="entry name" value="Ald_DH/histidinol_DH"/>
</dbReference>
<protein>
    <recommendedName>
        <fullName evidence="5">Aldehyde dehydrogenase domain-containing protein</fullName>
    </recommendedName>
</protein>
<reference evidence="6 7" key="1">
    <citation type="journal article" date="2024" name="Nat. Commun.">
        <title>Phylogenomics reveals the evolutionary origins of lichenization in chlorophyte algae.</title>
        <authorList>
            <person name="Puginier C."/>
            <person name="Libourel C."/>
            <person name="Otte J."/>
            <person name="Skaloud P."/>
            <person name="Haon M."/>
            <person name="Grisel S."/>
            <person name="Petersen M."/>
            <person name="Berrin J.G."/>
            <person name="Delaux P.M."/>
            <person name="Dal Grande F."/>
            <person name="Keller J."/>
        </authorList>
    </citation>
    <scope>NUCLEOTIDE SEQUENCE [LARGE SCALE GENOMIC DNA]</scope>
    <source>
        <strain evidence="6 7">SAG 216-7</strain>
    </source>
</reference>
<keyword evidence="7" id="KW-1185">Reference proteome</keyword>
<comment type="caution">
    <text evidence="6">The sequence shown here is derived from an EMBL/GenBank/DDBJ whole genome shotgun (WGS) entry which is preliminary data.</text>
</comment>
<evidence type="ECO:0000256" key="2">
    <source>
        <dbReference type="ARBA" id="ARBA00023002"/>
    </source>
</evidence>
<dbReference type="Proteomes" id="UP001491310">
    <property type="component" value="Unassembled WGS sequence"/>
</dbReference>
<dbReference type="PROSITE" id="PS00070">
    <property type="entry name" value="ALDEHYDE_DEHYDR_CYS"/>
    <property type="match status" value="1"/>
</dbReference>
<evidence type="ECO:0000256" key="3">
    <source>
        <dbReference type="ARBA" id="ARBA00023027"/>
    </source>
</evidence>
<dbReference type="SUPFAM" id="SSF53720">
    <property type="entry name" value="ALDH-like"/>
    <property type="match status" value="1"/>
</dbReference>
<dbReference type="InterPro" id="IPR016162">
    <property type="entry name" value="Ald_DH_N"/>
</dbReference>
<dbReference type="InterPro" id="IPR016160">
    <property type="entry name" value="Ald_DH_CS_CYS"/>
</dbReference>
<dbReference type="InterPro" id="IPR016163">
    <property type="entry name" value="Ald_DH_C"/>
</dbReference>
<comment type="pathway">
    <text evidence="4">Amine and polyamine biosynthesis; betaine biosynthesis via choline pathway; betaine from betaine aldehyde: step 1/1.</text>
</comment>
<name>A0ABR2YRN2_9CHLO</name>
<dbReference type="PANTHER" id="PTHR43860:SF2">
    <property type="entry name" value="BETAINE ALDEHYDE DEHYDROGENASE-RELATED"/>
    <property type="match status" value="1"/>
</dbReference>
<proteinExistence type="inferred from homology"/>
<dbReference type="PANTHER" id="PTHR43860">
    <property type="entry name" value="BETAINE ALDEHYDE DEHYDROGENASE"/>
    <property type="match status" value="1"/>
</dbReference>
<sequence>MGVPHRELYIDGAWVAPASNGRIDVISPATGDVVGSIPRGGAADVNQAVQAATKAFCGPWSKYSGHQRAAYLRKIAEKVKERKNDLAQLESLDNGKPISEAEWDIDDVAGCFEYYADLAEKLDESQDSPVPLPMEEFKTVLRREPLGPVGLISAWNYPMLIATWKVAPALAAGCTVVLKPSEMASLTCLEMAAIADEVQLPPGVLNVVTGLGVEAGAPLSGHPGVAKISFTGSTATGQRIAEAAAKNGVQTCMELGGKSCLIVFNDANIEDAVEWACFGCFWTNGQICSATSRLLVHEDIADAFYARLKQRAETIKIADPLQADTRLGPVISSAQLEKIMGFIKDTKDEGATLLTGGKRPEHLSRGYFVEPTVFINVKPEMRLWREEVFGPVLASATFCTEEEAIAIANGSQYGLAAAVISADAERCKRVAAAMETGIVWINCSQPCFCQAPWGGKKASGYGRELGTYGLDSYLSVKQVTSYVSKERWDWYPVESKL</sequence>
<evidence type="ECO:0000256" key="4">
    <source>
        <dbReference type="ARBA" id="ARBA00037921"/>
    </source>
</evidence>
<keyword evidence="2" id="KW-0560">Oxidoreductase</keyword>
<evidence type="ECO:0000256" key="1">
    <source>
        <dbReference type="ARBA" id="ARBA00009986"/>
    </source>
</evidence>